<sequence length="720" mass="71530">SSSVASNKPGSSHPGSSPKSAPGKKTGRSSARSPTTSGGASTTGNQASPPSVTILKRGQAPPPAAPSSSQGSSKITAKSLTSSSNTTGADRSTKTGGGRSGKGSGGPGVRKSGVSSSSSSNPTPISTEGPPNEGSQPPNATHRRKKQQGGGVVLTNASVKVQGNVSGRRRGGKSSPSATATSKSSKSTLSGKASTSHSSNQSKILPSSVAVGGGGSGGGSESEETSEVEQPMTPKSHPTPFSSSSTVVPRGQGKANSPTSTGPSGHSPSGRAPPPPPPSSNFPSHSYPHVHFPPSPDAAIGVTSSSAILDTMSSMDANKHIITLDPVSGIPSNHLGHGQYPYLPAEGYAPGFQGYGGHPHGSVTSLPPPPPPPNHGYPPHPAMIGQPSMMMHPSRHPHHPAAPPPPHQTQGGPYPMAAPGVGKQTAQRTTMATTTTVPSAHGRPSGSTGGVAEPAYAGPDFHNSPAPSSLPIPVFTPGAEVTHGQGSTVTSTIGTTNTGRISPVMRGLDTTQTILSDSHPPRQERTSPRTNLHKASSSFSLGGGMANPGFPPTSSASVLGGTIPRSANSSPYISPSLQGMAEDPRLTMLMGGNGIGGGLPPSSMTLPGMMMSGSVGALGGGHSAPALPPSSSVMATIPAEEINASEQHLLRMLRAVDTAASSPGFTSGGPSPPVARGLSASMTAPSPSSSTTQGSGASSNPEEWTASLRSILRIGGGLDG</sequence>
<dbReference type="OrthoDB" id="2142961at2759"/>
<feature type="compositionally biased region" description="Gly residues" evidence="1">
    <location>
        <begin position="95"/>
        <end position="108"/>
    </location>
</feature>
<feature type="compositionally biased region" description="Low complexity" evidence="1">
    <location>
        <begin position="173"/>
        <end position="196"/>
    </location>
</feature>
<organism evidence="2 3">
    <name type="scientific">Piptocephalis cylindrospora</name>
    <dbReference type="NCBI Taxonomy" id="1907219"/>
    <lineage>
        <taxon>Eukaryota</taxon>
        <taxon>Fungi</taxon>
        <taxon>Fungi incertae sedis</taxon>
        <taxon>Zoopagomycota</taxon>
        <taxon>Zoopagomycotina</taxon>
        <taxon>Zoopagomycetes</taxon>
        <taxon>Zoopagales</taxon>
        <taxon>Piptocephalidaceae</taxon>
        <taxon>Piptocephalis</taxon>
    </lineage>
</organism>
<dbReference type="GO" id="GO:0016071">
    <property type="term" value="P:mRNA metabolic process"/>
    <property type="evidence" value="ECO:0007669"/>
    <property type="project" value="UniProtKB-ARBA"/>
</dbReference>
<dbReference type="Pfam" id="PF15365">
    <property type="entry name" value="PNRC"/>
    <property type="match status" value="1"/>
</dbReference>
<feature type="compositionally biased region" description="Polar residues" evidence="1">
    <location>
        <begin position="155"/>
        <end position="165"/>
    </location>
</feature>
<reference evidence="3" key="1">
    <citation type="journal article" date="2018" name="Nat. Microbiol.">
        <title>Leveraging single-cell genomics to expand the fungal tree of life.</title>
        <authorList>
            <person name="Ahrendt S.R."/>
            <person name="Quandt C.A."/>
            <person name="Ciobanu D."/>
            <person name="Clum A."/>
            <person name="Salamov A."/>
            <person name="Andreopoulos B."/>
            <person name="Cheng J.F."/>
            <person name="Woyke T."/>
            <person name="Pelin A."/>
            <person name="Henrissat B."/>
            <person name="Reynolds N.K."/>
            <person name="Benny G.L."/>
            <person name="Smith M.E."/>
            <person name="James T.Y."/>
            <person name="Grigoriev I.V."/>
        </authorList>
    </citation>
    <scope>NUCLEOTIDE SEQUENCE [LARGE SCALE GENOMIC DNA]</scope>
</reference>
<feature type="compositionally biased region" description="Low complexity" evidence="1">
    <location>
        <begin position="484"/>
        <end position="499"/>
    </location>
</feature>
<feature type="compositionally biased region" description="Pro residues" evidence="1">
    <location>
        <begin position="271"/>
        <end position="280"/>
    </location>
</feature>
<feature type="compositionally biased region" description="Low complexity" evidence="1">
    <location>
        <begin position="424"/>
        <end position="436"/>
    </location>
</feature>
<name>A0A4P9Y754_9FUNG</name>
<feature type="region of interest" description="Disordered" evidence="1">
    <location>
        <begin position="359"/>
        <end position="562"/>
    </location>
</feature>
<evidence type="ECO:0000313" key="3">
    <source>
        <dbReference type="Proteomes" id="UP000267251"/>
    </source>
</evidence>
<accession>A0A4P9Y754</accession>
<dbReference type="EMBL" id="KZ987821">
    <property type="protein sequence ID" value="RKP14544.1"/>
    <property type="molecule type" value="Genomic_DNA"/>
</dbReference>
<feature type="compositionally biased region" description="Polar residues" evidence="1">
    <location>
        <begin position="74"/>
        <end position="90"/>
    </location>
</feature>
<proteinExistence type="predicted"/>
<feature type="region of interest" description="Disordered" evidence="1">
    <location>
        <begin position="661"/>
        <end position="705"/>
    </location>
</feature>
<feature type="compositionally biased region" description="Polar residues" evidence="1">
    <location>
        <begin position="528"/>
        <end position="540"/>
    </location>
</feature>
<evidence type="ECO:0000256" key="1">
    <source>
        <dbReference type="SAM" id="MobiDB-lite"/>
    </source>
</evidence>
<dbReference type="Proteomes" id="UP000267251">
    <property type="component" value="Unassembled WGS sequence"/>
</dbReference>
<dbReference type="InterPro" id="IPR028322">
    <property type="entry name" value="PNRC-like_rgn"/>
</dbReference>
<feature type="compositionally biased region" description="Low complexity" evidence="1">
    <location>
        <begin position="257"/>
        <end position="270"/>
    </location>
</feature>
<feature type="non-terminal residue" evidence="2">
    <location>
        <position position="1"/>
    </location>
</feature>
<feature type="compositionally biased region" description="Gly residues" evidence="1">
    <location>
        <begin position="211"/>
        <end position="220"/>
    </location>
</feature>
<feature type="compositionally biased region" description="Low complexity" evidence="1">
    <location>
        <begin position="1"/>
        <end position="44"/>
    </location>
</feature>
<dbReference type="AlphaFoldDB" id="A0A4P9Y754"/>
<feature type="compositionally biased region" description="Low complexity" evidence="1">
    <location>
        <begin position="109"/>
        <end position="120"/>
    </location>
</feature>
<feature type="compositionally biased region" description="Low complexity" evidence="1">
    <location>
        <begin position="679"/>
        <end position="699"/>
    </location>
</feature>
<keyword evidence="3" id="KW-1185">Reference proteome</keyword>
<gene>
    <name evidence="2" type="ORF">BJ684DRAFT_19064</name>
</gene>
<feature type="compositionally biased region" description="Low complexity" evidence="1">
    <location>
        <begin position="233"/>
        <end position="246"/>
    </location>
</feature>
<feature type="region of interest" description="Disordered" evidence="1">
    <location>
        <begin position="1"/>
        <end position="293"/>
    </location>
</feature>
<evidence type="ECO:0000313" key="2">
    <source>
        <dbReference type="EMBL" id="RKP14544.1"/>
    </source>
</evidence>
<protein>
    <submittedName>
        <fullName evidence="2">Uncharacterized protein</fullName>
    </submittedName>
</protein>
<feature type="compositionally biased region" description="Pro residues" evidence="1">
    <location>
        <begin position="366"/>
        <end position="381"/>
    </location>
</feature>